<comment type="caution">
    <text evidence="1">The sequence shown here is derived from an EMBL/GenBank/DDBJ whole genome shotgun (WGS) entry which is preliminary data.</text>
</comment>
<protein>
    <submittedName>
        <fullName evidence="1">Uncharacterized protein</fullName>
    </submittedName>
</protein>
<keyword evidence="2" id="KW-1185">Reference proteome</keyword>
<proteinExistence type="predicted"/>
<reference evidence="1 2" key="1">
    <citation type="journal article" date="2022" name="bioRxiv">
        <title>Genomics of Preaxostyla Flagellates Illuminates Evolutionary Transitions and the Path Towards Mitochondrial Loss.</title>
        <authorList>
            <person name="Novak L.V.F."/>
            <person name="Treitli S.C."/>
            <person name="Pyrih J."/>
            <person name="Halakuc P."/>
            <person name="Pipaliya S.V."/>
            <person name="Vacek V."/>
            <person name="Brzon O."/>
            <person name="Soukal P."/>
            <person name="Eme L."/>
            <person name="Dacks J.B."/>
            <person name="Karnkowska A."/>
            <person name="Elias M."/>
            <person name="Hampl V."/>
        </authorList>
    </citation>
    <scope>NUCLEOTIDE SEQUENCE [LARGE SCALE GENOMIC DNA]</scope>
    <source>
        <strain evidence="1">NAU3</strain>
        <tissue evidence="1">Gut</tissue>
    </source>
</reference>
<organism evidence="1 2">
    <name type="scientific">Blattamonas nauphoetae</name>
    <dbReference type="NCBI Taxonomy" id="2049346"/>
    <lineage>
        <taxon>Eukaryota</taxon>
        <taxon>Metamonada</taxon>
        <taxon>Preaxostyla</taxon>
        <taxon>Oxymonadida</taxon>
        <taxon>Blattamonas</taxon>
    </lineage>
</organism>
<evidence type="ECO:0000313" key="2">
    <source>
        <dbReference type="Proteomes" id="UP001281761"/>
    </source>
</evidence>
<dbReference type="EMBL" id="JARBJD010000010">
    <property type="protein sequence ID" value="KAK2962509.1"/>
    <property type="molecule type" value="Genomic_DNA"/>
</dbReference>
<name>A0ABQ9YG10_9EUKA</name>
<accession>A0ABQ9YG10</accession>
<gene>
    <name evidence="1" type="ORF">BLNAU_2341</name>
</gene>
<dbReference type="Proteomes" id="UP001281761">
    <property type="component" value="Unassembled WGS sequence"/>
</dbReference>
<evidence type="ECO:0000313" key="1">
    <source>
        <dbReference type="EMBL" id="KAK2962509.1"/>
    </source>
</evidence>
<sequence length="123" mass="14189">MTACCVWWRREMFDVFIPTSPSNRVTSTKNDPHTPNVHIFQSLNLHVTVSTQMKKCFLWIQTQRWVGERDESGCVVKWSELHRSTDVRNNADDRRGENGGHCFMAGGVDPLLFLQCTHDDHEG</sequence>